<organism evidence="2 3">
    <name type="scientific">Bradyrhizobium yuanmingense</name>
    <dbReference type="NCBI Taxonomy" id="108015"/>
    <lineage>
        <taxon>Bacteria</taxon>
        <taxon>Pseudomonadati</taxon>
        <taxon>Pseudomonadota</taxon>
        <taxon>Alphaproteobacteria</taxon>
        <taxon>Hyphomicrobiales</taxon>
        <taxon>Nitrobacteraceae</taxon>
        <taxon>Bradyrhizobium</taxon>
    </lineage>
</organism>
<dbReference type="EMBL" id="LJYF01000047">
    <property type="protein sequence ID" value="KRP87168.1"/>
    <property type="molecule type" value="Genomic_DNA"/>
</dbReference>
<protein>
    <recommendedName>
        <fullName evidence="1">Transposase IS66 central domain-containing protein</fullName>
    </recommendedName>
</protein>
<comment type="caution">
    <text evidence="2">The sequence shown here is derived from an EMBL/GenBank/DDBJ whole genome shotgun (WGS) entry which is preliminary data.</text>
</comment>
<evidence type="ECO:0000313" key="2">
    <source>
        <dbReference type="EMBL" id="KRP87168.1"/>
    </source>
</evidence>
<dbReference type="PANTHER" id="PTHR33678">
    <property type="entry name" value="BLL1576 PROTEIN"/>
    <property type="match status" value="1"/>
</dbReference>
<dbReference type="Pfam" id="PF03050">
    <property type="entry name" value="DDE_Tnp_IS66"/>
    <property type="match status" value="1"/>
</dbReference>
<feature type="domain" description="Transposase IS66 central" evidence="1">
    <location>
        <begin position="26"/>
        <end position="102"/>
    </location>
</feature>
<sequence>MREKLVCRACEAITQPPAPSHPIARGHAGPKLLAHVLFAKYGLHLPLHRQSDVYQREGIDLDVSTLADWVGASAATLMPLVDATRSHVFAAERIHADDSVLQKHTERMR</sequence>
<reference evidence="2 3" key="1">
    <citation type="submission" date="2015-09" db="EMBL/GenBank/DDBJ databases">
        <title>Draft Genome Sequence of the Strain BR 3267 (Bradyrhizobium yuanmingense) recommended as inoculant for cowpea in Brazil.</title>
        <authorList>
            <person name="Simoes-Araujo J.L."/>
            <person name="Zilli J.E."/>
        </authorList>
    </citation>
    <scope>NUCLEOTIDE SEQUENCE [LARGE SCALE GENOMIC DNA]</scope>
    <source>
        <strain evidence="2 3">BR3267</strain>
    </source>
</reference>
<evidence type="ECO:0000259" key="1">
    <source>
        <dbReference type="Pfam" id="PF03050"/>
    </source>
</evidence>
<dbReference type="PANTHER" id="PTHR33678:SF1">
    <property type="entry name" value="BLL1576 PROTEIN"/>
    <property type="match status" value="1"/>
</dbReference>
<proteinExistence type="predicted"/>
<dbReference type="Proteomes" id="UP000051380">
    <property type="component" value="Unassembled WGS sequence"/>
</dbReference>
<dbReference type="InterPro" id="IPR004291">
    <property type="entry name" value="Transposase_IS66_central"/>
</dbReference>
<gene>
    <name evidence="2" type="ORF">AOQ72_02600</name>
</gene>
<dbReference type="AlphaFoldDB" id="A0A0R3BP82"/>
<accession>A0A0R3BP82</accession>
<name>A0A0R3BP82_9BRAD</name>
<dbReference type="InterPro" id="IPR052344">
    <property type="entry name" value="Transposase-related"/>
</dbReference>
<evidence type="ECO:0000313" key="3">
    <source>
        <dbReference type="Proteomes" id="UP000051380"/>
    </source>
</evidence>